<dbReference type="EMBL" id="VEVO01000017">
    <property type="protein sequence ID" value="KAF0028635.1"/>
    <property type="molecule type" value="Genomic_DNA"/>
</dbReference>
<evidence type="ECO:0000256" key="1">
    <source>
        <dbReference type="SAM" id="MobiDB-lite"/>
    </source>
</evidence>
<protein>
    <submittedName>
        <fullName evidence="2">Uncharacterized protein</fullName>
    </submittedName>
</protein>
<name>A0A6A4S8L4_SCOMX</name>
<reference evidence="2 3" key="1">
    <citation type="submission" date="2019-06" db="EMBL/GenBank/DDBJ databases">
        <title>Draft genomes of female and male turbot (Scophthalmus maximus).</title>
        <authorList>
            <person name="Xu H."/>
            <person name="Xu X.-W."/>
            <person name="Shao C."/>
            <person name="Chen S."/>
        </authorList>
    </citation>
    <scope>NUCLEOTIDE SEQUENCE [LARGE SCALE GENOMIC DNA]</scope>
    <source>
        <strain evidence="2">Ysfricsl-2016a</strain>
        <tissue evidence="2">Blood</tissue>
    </source>
</reference>
<dbReference type="AlphaFoldDB" id="A0A6A4S8L4"/>
<gene>
    <name evidence="2" type="ORF">F2P81_019722</name>
</gene>
<evidence type="ECO:0000313" key="2">
    <source>
        <dbReference type="EMBL" id="KAF0028635.1"/>
    </source>
</evidence>
<feature type="compositionally biased region" description="Basic and acidic residues" evidence="1">
    <location>
        <begin position="62"/>
        <end position="77"/>
    </location>
</feature>
<comment type="caution">
    <text evidence="2">The sequence shown here is derived from an EMBL/GenBank/DDBJ whole genome shotgun (WGS) entry which is preliminary data.</text>
</comment>
<evidence type="ECO:0000313" key="3">
    <source>
        <dbReference type="Proteomes" id="UP000438429"/>
    </source>
</evidence>
<feature type="region of interest" description="Disordered" evidence="1">
    <location>
        <begin position="51"/>
        <end position="77"/>
    </location>
</feature>
<organism evidence="2 3">
    <name type="scientific">Scophthalmus maximus</name>
    <name type="common">Turbot</name>
    <name type="synonym">Psetta maxima</name>
    <dbReference type="NCBI Taxonomy" id="52904"/>
    <lineage>
        <taxon>Eukaryota</taxon>
        <taxon>Metazoa</taxon>
        <taxon>Chordata</taxon>
        <taxon>Craniata</taxon>
        <taxon>Vertebrata</taxon>
        <taxon>Euteleostomi</taxon>
        <taxon>Actinopterygii</taxon>
        <taxon>Neopterygii</taxon>
        <taxon>Teleostei</taxon>
        <taxon>Neoteleostei</taxon>
        <taxon>Acanthomorphata</taxon>
        <taxon>Carangaria</taxon>
        <taxon>Pleuronectiformes</taxon>
        <taxon>Pleuronectoidei</taxon>
        <taxon>Scophthalmidae</taxon>
        <taxon>Scophthalmus</taxon>
    </lineage>
</organism>
<sequence>MLFLATGSSRRRCYPPDDDTAWTGAMFESSVTVTLHFRHFVENHKLKFHVEQTSSSSSSESCDSRPPLDRDGTTDGL</sequence>
<dbReference type="Proteomes" id="UP000438429">
    <property type="component" value="Unassembled WGS sequence"/>
</dbReference>
<accession>A0A6A4S8L4</accession>
<proteinExistence type="predicted"/>